<sequence>MPSKFGQFVPRGVYAPLYTYFHDDETLDIEAHKRHVQFVASAGVGIVALGSSGEASHLTRDERNEIIAATRQVLDADAALVSIPLIVGTSAGSTRETIDFTKDAARLGADFAMVITPGYFAGLMSRDAIKQFYLDVAAASPIPILVYNYPGASSGIDIDSTLMSEIVAAAPNVAGTKLTCGAVGKLSRITALRDDFAVFGGFIDFLLPSLTVGAAGCITGLANTVPKTCVKLYRDAQAALSADSISSSTFASLQKQQLVCSRADWVIIKGGINGPKFALDRLNGYGGKPRRPLLPMDPAAGEKMLESLEEVLAVERAL</sequence>
<dbReference type="CDD" id="cd00408">
    <property type="entry name" value="DHDPS-like"/>
    <property type="match status" value="1"/>
</dbReference>
<dbReference type="InterPro" id="IPR013785">
    <property type="entry name" value="Aldolase_TIM"/>
</dbReference>
<dbReference type="AlphaFoldDB" id="A0A194S1W4"/>
<dbReference type="SUPFAM" id="SSF51569">
    <property type="entry name" value="Aldolase"/>
    <property type="match status" value="1"/>
</dbReference>
<dbReference type="InterPro" id="IPR002220">
    <property type="entry name" value="DapA-like"/>
</dbReference>
<keyword evidence="6" id="KW-1185">Reference proteome</keyword>
<evidence type="ECO:0008006" key="7">
    <source>
        <dbReference type="Google" id="ProtNLM"/>
    </source>
</evidence>
<feature type="active site" description="Schiff-base intermediate with substrate" evidence="3">
    <location>
        <position position="177"/>
    </location>
</feature>
<dbReference type="GeneID" id="28977695"/>
<proteinExistence type="inferred from homology"/>
<feature type="active site" description="Proton donor/acceptor" evidence="3">
    <location>
        <position position="147"/>
    </location>
</feature>
<feature type="binding site" evidence="4">
    <location>
        <position position="218"/>
    </location>
    <ligand>
        <name>pyruvate</name>
        <dbReference type="ChEBI" id="CHEBI:15361"/>
    </ligand>
</feature>
<protein>
    <recommendedName>
        <fullName evidence="7">Dihydrodipicolinate synthase</fullName>
    </recommendedName>
</protein>
<dbReference type="SMART" id="SM01130">
    <property type="entry name" value="DHDPS"/>
    <property type="match status" value="1"/>
</dbReference>
<evidence type="ECO:0000256" key="2">
    <source>
        <dbReference type="PIRNR" id="PIRNR001365"/>
    </source>
</evidence>
<dbReference type="PIRSF" id="PIRSF001365">
    <property type="entry name" value="DHDPS"/>
    <property type="match status" value="1"/>
</dbReference>
<dbReference type="GO" id="GO:0008840">
    <property type="term" value="F:4-hydroxy-tetrahydrodipicolinate synthase activity"/>
    <property type="evidence" value="ECO:0007669"/>
    <property type="project" value="TreeGrafter"/>
</dbReference>
<dbReference type="RefSeq" id="XP_018270553.1">
    <property type="nucleotide sequence ID" value="XM_018417247.1"/>
</dbReference>
<dbReference type="OrthoDB" id="191315at2759"/>
<evidence type="ECO:0000256" key="3">
    <source>
        <dbReference type="PIRSR" id="PIRSR001365-1"/>
    </source>
</evidence>
<evidence type="ECO:0000256" key="4">
    <source>
        <dbReference type="PIRSR" id="PIRSR001365-2"/>
    </source>
</evidence>
<dbReference type="PANTHER" id="PTHR12128">
    <property type="entry name" value="DIHYDRODIPICOLINATE SYNTHASE"/>
    <property type="match status" value="1"/>
</dbReference>
<dbReference type="PANTHER" id="PTHR12128:SF66">
    <property type="entry name" value="4-HYDROXY-2-OXOGLUTARATE ALDOLASE, MITOCHONDRIAL"/>
    <property type="match status" value="1"/>
</dbReference>
<dbReference type="OMA" id="FETHVIF"/>
<evidence type="ECO:0000313" key="5">
    <source>
        <dbReference type="EMBL" id="KPV74504.1"/>
    </source>
</evidence>
<evidence type="ECO:0000256" key="1">
    <source>
        <dbReference type="ARBA" id="ARBA00023239"/>
    </source>
</evidence>
<dbReference type="PRINTS" id="PR00146">
    <property type="entry name" value="DHPICSNTHASE"/>
</dbReference>
<dbReference type="STRING" id="578459.A0A194S1W4"/>
<dbReference type="Gene3D" id="3.20.20.70">
    <property type="entry name" value="Aldolase class I"/>
    <property type="match status" value="1"/>
</dbReference>
<reference evidence="5 6" key="1">
    <citation type="journal article" date="2015" name="Front. Microbiol.">
        <title>Genome sequence of the plant growth promoting endophytic yeast Rhodotorula graminis WP1.</title>
        <authorList>
            <person name="Firrincieli A."/>
            <person name="Otillar R."/>
            <person name="Salamov A."/>
            <person name="Schmutz J."/>
            <person name="Khan Z."/>
            <person name="Redman R.S."/>
            <person name="Fleck N.D."/>
            <person name="Lindquist E."/>
            <person name="Grigoriev I.V."/>
            <person name="Doty S.L."/>
        </authorList>
    </citation>
    <scope>NUCLEOTIDE SEQUENCE [LARGE SCALE GENOMIC DNA]</scope>
    <source>
        <strain evidence="5 6">WP1</strain>
    </source>
</reference>
<name>A0A194S1W4_RHOGW</name>
<dbReference type="Pfam" id="PF00701">
    <property type="entry name" value="DHDPS"/>
    <property type="match status" value="1"/>
</dbReference>
<comment type="similarity">
    <text evidence="2">Belongs to the DapA family.</text>
</comment>
<dbReference type="EMBL" id="KQ474080">
    <property type="protein sequence ID" value="KPV74504.1"/>
    <property type="molecule type" value="Genomic_DNA"/>
</dbReference>
<accession>A0A194S1W4</accession>
<keyword evidence="1 2" id="KW-0456">Lyase</keyword>
<gene>
    <name evidence="5" type="ORF">RHOBADRAFT_54314</name>
</gene>
<organism evidence="5 6">
    <name type="scientific">Rhodotorula graminis (strain WP1)</name>
    <dbReference type="NCBI Taxonomy" id="578459"/>
    <lineage>
        <taxon>Eukaryota</taxon>
        <taxon>Fungi</taxon>
        <taxon>Dikarya</taxon>
        <taxon>Basidiomycota</taxon>
        <taxon>Pucciniomycotina</taxon>
        <taxon>Microbotryomycetes</taxon>
        <taxon>Sporidiobolales</taxon>
        <taxon>Sporidiobolaceae</taxon>
        <taxon>Rhodotorula</taxon>
    </lineage>
</organism>
<evidence type="ECO:0000313" key="6">
    <source>
        <dbReference type="Proteomes" id="UP000053890"/>
    </source>
</evidence>
<dbReference type="Proteomes" id="UP000053890">
    <property type="component" value="Unassembled WGS sequence"/>
</dbReference>